<comment type="caution">
    <text evidence="2">The sequence shown here is derived from an EMBL/GenBank/DDBJ whole genome shotgun (WGS) entry which is preliminary data.</text>
</comment>
<keyword evidence="3" id="KW-1185">Reference proteome</keyword>
<sequence length="702" mass="75425">MQSAVTLAQIARYAQVRRPSVSNWRRRHADFPPPTGGTRAQPLFDAEQVAQWLDQRPALVRGAEPATYGDVFRAGLRAGDAGNGAELDGDTVAHLGLELVALRVAHQGPLPTDRRVLADLCTATETAYPDLAGLFDHVQAGDHDVRPLLADVERLVSEVGAPGAAEEILATARRRGWSGRLGETAPEICDLVTGIAGELLGKPSDPAIADLTAGPGRLLTTLSAAIGPRAIHYAETDPAMAKVLRLRLFCHGHRNLVPHPDGEATTDFAGADVAFVDPPFQPGEHEQRDEHPLSWAARVVECLSGDGIGFAVVPEWTLTRAAIARRLPVTWTREQLIRRGCVRAIIQLPRHLHPFNTGADLALLVLNADDGDSTRQVVMCNAAAIRTRSDQPWVQRTTDMVCRPTSAREAELCRTFPVANLVGRRSLLPAHLLTPESTAPDDYLLGTIRARESAISTFATSTDGLPVLQRIAVTTRTAGTSRRTVGELLRGGQLIRLPGHRIPAGDLGDNGQRVLGREELLGLVPIGQRRIDVVNLGKYSAAAITEPGDVVIMAGERLQVMVDETGGSVLLTPVQGLRIPGYVKHSSVYRDEPQRAWIGPHALAALLGAARNAARTGTRVRSTNLQQLDIPVLTSAEYDHLDETALLLTELAEQARRQAAALDLVRQQLATSLAAGALSLRLKPSTTTPNTRGDDSRATTPA</sequence>
<gene>
    <name evidence="2" type="ORF">GCM10022255_001540</name>
</gene>
<organism evidence="2 3">
    <name type="scientific">Dactylosporangium darangshiense</name>
    <dbReference type="NCBI Taxonomy" id="579108"/>
    <lineage>
        <taxon>Bacteria</taxon>
        <taxon>Bacillati</taxon>
        <taxon>Actinomycetota</taxon>
        <taxon>Actinomycetes</taxon>
        <taxon>Micromonosporales</taxon>
        <taxon>Micromonosporaceae</taxon>
        <taxon>Dactylosporangium</taxon>
    </lineage>
</organism>
<evidence type="ECO:0008006" key="4">
    <source>
        <dbReference type="Google" id="ProtNLM"/>
    </source>
</evidence>
<dbReference type="Gene3D" id="3.40.50.150">
    <property type="entry name" value="Vaccinia Virus protein VP39"/>
    <property type="match status" value="1"/>
</dbReference>
<dbReference type="EMBL" id="BAABAT010000001">
    <property type="protein sequence ID" value="GAA4243249.1"/>
    <property type="molecule type" value="Genomic_DNA"/>
</dbReference>
<feature type="compositionally biased region" description="Basic and acidic residues" evidence="1">
    <location>
        <begin position="692"/>
        <end position="702"/>
    </location>
</feature>
<protein>
    <recommendedName>
        <fullName evidence="4">Site-specific DNA-methyltransferase (adenine-specific)</fullName>
    </recommendedName>
</protein>
<dbReference type="InterPro" id="IPR029063">
    <property type="entry name" value="SAM-dependent_MTases_sf"/>
</dbReference>
<evidence type="ECO:0000313" key="3">
    <source>
        <dbReference type="Proteomes" id="UP001500620"/>
    </source>
</evidence>
<reference evidence="3" key="1">
    <citation type="journal article" date="2019" name="Int. J. Syst. Evol. Microbiol.">
        <title>The Global Catalogue of Microorganisms (GCM) 10K type strain sequencing project: providing services to taxonomists for standard genome sequencing and annotation.</title>
        <authorList>
            <consortium name="The Broad Institute Genomics Platform"/>
            <consortium name="The Broad Institute Genome Sequencing Center for Infectious Disease"/>
            <person name="Wu L."/>
            <person name="Ma J."/>
        </authorList>
    </citation>
    <scope>NUCLEOTIDE SEQUENCE [LARGE SCALE GENOMIC DNA]</scope>
    <source>
        <strain evidence="3">JCM 17441</strain>
    </source>
</reference>
<evidence type="ECO:0000313" key="2">
    <source>
        <dbReference type="EMBL" id="GAA4243249.1"/>
    </source>
</evidence>
<name>A0ABP8CTU9_9ACTN</name>
<evidence type="ECO:0000256" key="1">
    <source>
        <dbReference type="SAM" id="MobiDB-lite"/>
    </source>
</evidence>
<dbReference type="Proteomes" id="UP001500620">
    <property type="component" value="Unassembled WGS sequence"/>
</dbReference>
<proteinExistence type="predicted"/>
<dbReference type="Gene3D" id="1.10.10.10">
    <property type="entry name" value="Winged helix-like DNA-binding domain superfamily/Winged helix DNA-binding domain"/>
    <property type="match status" value="1"/>
</dbReference>
<accession>A0ABP8CTU9</accession>
<dbReference type="InterPro" id="IPR036388">
    <property type="entry name" value="WH-like_DNA-bd_sf"/>
</dbReference>
<dbReference type="SUPFAM" id="SSF53335">
    <property type="entry name" value="S-adenosyl-L-methionine-dependent methyltransferases"/>
    <property type="match status" value="1"/>
</dbReference>
<dbReference type="CDD" id="cd02440">
    <property type="entry name" value="AdoMet_MTases"/>
    <property type="match status" value="1"/>
</dbReference>
<feature type="region of interest" description="Disordered" evidence="1">
    <location>
        <begin position="681"/>
        <end position="702"/>
    </location>
</feature>